<feature type="transmembrane region" description="Helical" evidence="1">
    <location>
        <begin position="6"/>
        <end position="27"/>
    </location>
</feature>
<feature type="transmembrane region" description="Helical" evidence="1">
    <location>
        <begin position="39"/>
        <end position="63"/>
    </location>
</feature>
<gene>
    <name evidence="2" type="ORF">KC19_11G047600</name>
    <name evidence="3" type="ORF">KC19_11G047800</name>
</gene>
<name>A0A8T0GB23_CERPU</name>
<evidence type="ECO:0000313" key="2">
    <source>
        <dbReference type="EMBL" id="KAG0556361.1"/>
    </source>
</evidence>
<dbReference type="Proteomes" id="UP000822688">
    <property type="component" value="Chromosome 11"/>
</dbReference>
<comment type="caution">
    <text evidence="2">The sequence shown here is derived from an EMBL/GenBank/DDBJ whole genome shotgun (WGS) entry which is preliminary data.</text>
</comment>
<keyword evidence="4" id="KW-1185">Reference proteome</keyword>
<dbReference type="OrthoDB" id="611851at2759"/>
<dbReference type="Pfam" id="PF07343">
    <property type="entry name" value="DUF1475"/>
    <property type="match status" value="1"/>
</dbReference>
<sequence length="134" mass="14940">MVSSVVIGRYVFLALGLSTACTVLYTCITDGSPFRSELLTPWMSATLIDFYVNVIAIAAWVWYKESSLASRLIWIALLVCFGSITTCWYIAIEFFKMSPDDPVHYVLLKDRTIRWTSSGSVLDSTGNGNAPSMY</sequence>
<keyword evidence="1" id="KW-1133">Transmembrane helix</keyword>
<dbReference type="EMBL" id="CM026432">
    <property type="protein sequence ID" value="KAG0556363.1"/>
    <property type="molecule type" value="Genomic_DNA"/>
</dbReference>
<accession>A0A8T0GB23</accession>
<proteinExistence type="predicted"/>
<feature type="transmembrane region" description="Helical" evidence="1">
    <location>
        <begin position="69"/>
        <end position="91"/>
    </location>
</feature>
<evidence type="ECO:0000313" key="4">
    <source>
        <dbReference type="Proteomes" id="UP000822688"/>
    </source>
</evidence>
<keyword evidence="1" id="KW-0472">Membrane</keyword>
<evidence type="ECO:0000256" key="1">
    <source>
        <dbReference type="SAM" id="Phobius"/>
    </source>
</evidence>
<dbReference type="PANTHER" id="PTHR36318:SF3">
    <property type="entry name" value="OS06G0581300 PROTEIN"/>
    <property type="match status" value="1"/>
</dbReference>
<reference evidence="2 4" key="1">
    <citation type="submission" date="2020-06" db="EMBL/GenBank/DDBJ databases">
        <title>WGS assembly of Ceratodon purpureus strain R40.</title>
        <authorList>
            <person name="Carey S.B."/>
            <person name="Jenkins J."/>
            <person name="Shu S."/>
            <person name="Lovell J.T."/>
            <person name="Sreedasyam A."/>
            <person name="Maumus F."/>
            <person name="Tiley G.P."/>
            <person name="Fernandez-Pozo N."/>
            <person name="Barry K."/>
            <person name="Chen C."/>
            <person name="Wang M."/>
            <person name="Lipzen A."/>
            <person name="Daum C."/>
            <person name="Saski C.A."/>
            <person name="Payton A.C."/>
            <person name="Mcbreen J.C."/>
            <person name="Conrad R.E."/>
            <person name="Kollar L.M."/>
            <person name="Olsson S."/>
            <person name="Huttunen S."/>
            <person name="Landis J.B."/>
            <person name="Wickett N.J."/>
            <person name="Johnson M.G."/>
            <person name="Rensing S.A."/>
            <person name="Grimwood J."/>
            <person name="Schmutz J."/>
            <person name="Mcdaniel S.F."/>
        </authorList>
    </citation>
    <scope>NUCLEOTIDE SEQUENCE [LARGE SCALE GENOMIC DNA]</scope>
    <source>
        <strain evidence="2 4">R40</strain>
    </source>
</reference>
<dbReference type="EMBL" id="CM026432">
    <property type="protein sequence ID" value="KAG0556361.1"/>
    <property type="molecule type" value="Genomic_DNA"/>
</dbReference>
<evidence type="ECO:0000313" key="3">
    <source>
        <dbReference type="EMBL" id="KAG0556363.1"/>
    </source>
</evidence>
<protein>
    <recommendedName>
        <fullName evidence="5">DUF1475 domain-containing protein</fullName>
    </recommendedName>
</protein>
<keyword evidence="1" id="KW-0812">Transmembrane</keyword>
<organism evidence="2 4">
    <name type="scientific">Ceratodon purpureus</name>
    <name type="common">Fire moss</name>
    <name type="synonym">Dicranum purpureum</name>
    <dbReference type="NCBI Taxonomy" id="3225"/>
    <lineage>
        <taxon>Eukaryota</taxon>
        <taxon>Viridiplantae</taxon>
        <taxon>Streptophyta</taxon>
        <taxon>Embryophyta</taxon>
        <taxon>Bryophyta</taxon>
        <taxon>Bryophytina</taxon>
        <taxon>Bryopsida</taxon>
        <taxon>Dicranidae</taxon>
        <taxon>Pseudoditrichales</taxon>
        <taxon>Ditrichaceae</taxon>
        <taxon>Ceratodon</taxon>
    </lineage>
</organism>
<dbReference type="PANTHER" id="PTHR36318">
    <property type="entry name" value="OS06G0581300 PROTEIN"/>
    <property type="match status" value="1"/>
</dbReference>
<dbReference type="AlphaFoldDB" id="A0A8T0GB23"/>
<evidence type="ECO:0008006" key="5">
    <source>
        <dbReference type="Google" id="ProtNLM"/>
    </source>
</evidence>
<dbReference type="InterPro" id="IPR009943">
    <property type="entry name" value="DUF1475"/>
</dbReference>